<evidence type="ECO:0000313" key="2">
    <source>
        <dbReference type="EMBL" id="SIT18931.1"/>
    </source>
</evidence>
<keyword evidence="1" id="KW-0732">Signal</keyword>
<evidence type="ECO:0008006" key="4">
    <source>
        <dbReference type="Google" id="ProtNLM"/>
    </source>
</evidence>
<sequence length="473" mass="52089">MRYLLTILLLIAANTGTAQNMQAIHGSPYAGSMAIDYNPAGILNAPFKWDVTIIGAQVKTMSNGFYLDRYNLLSSSDTVYVVGKDGYYSRYAHASATINLFHIRYQLSKRSAISVGGNVRSYTNAVTSPLYYSDSLTFTGIAARNLNTPSLSAAATSNTWAELTMAYARVLSSNTFGRWQAGVQLSVMRAISGAYATVSNVQFESSAIPGNSLLTNGYAQYGYSSNYDRLDSNNSTFTNIKNFMRGMAMNVGVSAGIEYVRYWDDAGPFIEPRPDDYNWKLSVALLDIGTNTFTYSGRSAQAVGVKPNTYASSLENKFNNIDRAEGLNDSLRSIAQSFRNLNGRFSLRNPTRLVINFDKQFDNDYFLNAELQLNTNRLHNTLHYNSQETTIAAVTARKETSKWGVYVPLQYTTTGKVWLGLAGKAGPLLIGLHNLSWLFSKHGFPNGGAYVSLRIIPGNRKEKDNSLACPTAN</sequence>
<dbReference type="AlphaFoldDB" id="A0A1N7Q7X8"/>
<dbReference type="EMBL" id="FTOR01000004">
    <property type="protein sequence ID" value="SIT18931.1"/>
    <property type="molecule type" value="Genomic_DNA"/>
</dbReference>
<dbReference type="RefSeq" id="WP_076379788.1">
    <property type="nucleotide sequence ID" value="NZ_AP017422.1"/>
</dbReference>
<accession>A0A1N7Q7X8</accession>
<dbReference type="OrthoDB" id="9805336at2"/>
<evidence type="ECO:0000313" key="3">
    <source>
        <dbReference type="Proteomes" id="UP000186917"/>
    </source>
</evidence>
<gene>
    <name evidence="2" type="ORF">SAMN05421788_104489</name>
</gene>
<protein>
    <recommendedName>
        <fullName evidence="4">DUF5723 domain-containing protein</fullName>
    </recommendedName>
</protein>
<name>A0A1N7Q7X8_9BACT</name>
<proteinExistence type="predicted"/>
<dbReference type="STRING" id="477680.SAMN05421788_104489"/>
<dbReference type="Proteomes" id="UP000186917">
    <property type="component" value="Unassembled WGS sequence"/>
</dbReference>
<evidence type="ECO:0000256" key="1">
    <source>
        <dbReference type="SAM" id="SignalP"/>
    </source>
</evidence>
<keyword evidence="3" id="KW-1185">Reference proteome</keyword>
<reference evidence="3" key="1">
    <citation type="submission" date="2017-01" db="EMBL/GenBank/DDBJ databases">
        <authorList>
            <person name="Varghese N."/>
            <person name="Submissions S."/>
        </authorList>
    </citation>
    <scope>NUCLEOTIDE SEQUENCE [LARGE SCALE GENOMIC DNA]</scope>
    <source>
        <strain evidence="3">DSM 21054</strain>
    </source>
</reference>
<feature type="signal peptide" evidence="1">
    <location>
        <begin position="1"/>
        <end position="18"/>
    </location>
</feature>
<feature type="chain" id="PRO_5009943935" description="DUF5723 domain-containing protein" evidence="1">
    <location>
        <begin position="19"/>
        <end position="473"/>
    </location>
</feature>
<organism evidence="2 3">
    <name type="scientific">Filimonas lacunae</name>
    <dbReference type="NCBI Taxonomy" id="477680"/>
    <lineage>
        <taxon>Bacteria</taxon>
        <taxon>Pseudomonadati</taxon>
        <taxon>Bacteroidota</taxon>
        <taxon>Chitinophagia</taxon>
        <taxon>Chitinophagales</taxon>
        <taxon>Chitinophagaceae</taxon>
        <taxon>Filimonas</taxon>
    </lineage>
</organism>